<dbReference type="RefSeq" id="WP_268807355.1">
    <property type="nucleotide sequence ID" value="NZ_BDQM01000017.1"/>
</dbReference>
<keyword evidence="1" id="KW-0472">Membrane</keyword>
<gene>
    <name evidence="2" type="ORF">MTCD1_02280</name>
</gene>
<evidence type="ECO:0000256" key="1">
    <source>
        <dbReference type="SAM" id="Phobius"/>
    </source>
</evidence>
<keyword evidence="1" id="KW-0812">Transmembrane</keyword>
<keyword evidence="1" id="KW-1133">Transmembrane helix</keyword>
<feature type="transmembrane region" description="Helical" evidence="1">
    <location>
        <begin position="16"/>
        <end position="37"/>
    </location>
</feature>
<keyword evidence="3" id="KW-1185">Reference proteome</keyword>
<accession>A0ABQ0MWB5</accession>
<evidence type="ECO:0000313" key="2">
    <source>
        <dbReference type="EMBL" id="GAW96661.1"/>
    </source>
</evidence>
<organism evidence="2 3">
    <name type="scientific">Colwellia marinimaniae</name>
    <dbReference type="NCBI Taxonomy" id="1513592"/>
    <lineage>
        <taxon>Bacteria</taxon>
        <taxon>Pseudomonadati</taxon>
        <taxon>Pseudomonadota</taxon>
        <taxon>Gammaproteobacteria</taxon>
        <taxon>Alteromonadales</taxon>
        <taxon>Colwelliaceae</taxon>
        <taxon>Colwellia</taxon>
    </lineage>
</organism>
<proteinExistence type="predicted"/>
<comment type="caution">
    <text evidence="2">The sequence shown here is derived from an EMBL/GenBank/DDBJ whole genome shotgun (WGS) entry which is preliminary data.</text>
</comment>
<name>A0ABQ0MWB5_9GAMM</name>
<sequence>MRILALYIGRFTHNSAATIFIPLAVFISVSGIIKFVLQGKGN</sequence>
<evidence type="ECO:0000313" key="3">
    <source>
        <dbReference type="Proteomes" id="UP000197068"/>
    </source>
</evidence>
<reference evidence="2 3" key="1">
    <citation type="submission" date="2017-06" db="EMBL/GenBank/DDBJ databases">
        <title>Whole Genome Sequences of Colwellia marinimaniae MTCD1.</title>
        <authorList>
            <person name="Kusumoto H."/>
            <person name="Inoue M."/>
            <person name="Tanikawa K."/>
            <person name="Maeji H."/>
            <person name="Cameron J.H."/>
            <person name="Bartlett D.H."/>
        </authorList>
    </citation>
    <scope>NUCLEOTIDE SEQUENCE [LARGE SCALE GENOMIC DNA]</scope>
    <source>
        <strain evidence="2 3">MTCD1</strain>
    </source>
</reference>
<protein>
    <submittedName>
        <fullName evidence="2">Uncharacterized protein</fullName>
    </submittedName>
</protein>
<dbReference type="Proteomes" id="UP000197068">
    <property type="component" value="Unassembled WGS sequence"/>
</dbReference>
<dbReference type="EMBL" id="BDQM01000017">
    <property type="protein sequence ID" value="GAW96661.1"/>
    <property type="molecule type" value="Genomic_DNA"/>
</dbReference>